<keyword evidence="3" id="KW-1185">Reference proteome</keyword>
<feature type="region of interest" description="Disordered" evidence="1">
    <location>
        <begin position="128"/>
        <end position="180"/>
    </location>
</feature>
<gene>
    <name evidence="2" type="ORF">HPB48_019297</name>
</gene>
<feature type="region of interest" description="Disordered" evidence="1">
    <location>
        <begin position="254"/>
        <end position="284"/>
    </location>
</feature>
<feature type="compositionally biased region" description="Basic and acidic residues" evidence="1">
    <location>
        <begin position="17"/>
        <end position="30"/>
    </location>
</feature>
<dbReference type="Proteomes" id="UP000821853">
    <property type="component" value="Unassembled WGS sequence"/>
</dbReference>
<feature type="compositionally biased region" description="Polar residues" evidence="1">
    <location>
        <begin position="53"/>
        <end position="66"/>
    </location>
</feature>
<feature type="compositionally biased region" description="Basic and acidic residues" evidence="1">
    <location>
        <begin position="128"/>
        <end position="145"/>
    </location>
</feature>
<dbReference type="EMBL" id="JABSTR010000008">
    <property type="protein sequence ID" value="KAH9378521.1"/>
    <property type="molecule type" value="Genomic_DNA"/>
</dbReference>
<organism evidence="2 3">
    <name type="scientific">Haemaphysalis longicornis</name>
    <name type="common">Bush tick</name>
    <dbReference type="NCBI Taxonomy" id="44386"/>
    <lineage>
        <taxon>Eukaryota</taxon>
        <taxon>Metazoa</taxon>
        <taxon>Ecdysozoa</taxon>
        <taxon>Arthropoda</taxon>
        <taxon>Chelicerata</taxon>
        <taxon>Arachnida</taxon>
        <taxon>Acari</taxon>
        <taxon>Parasitiformes</taxon>
        <taxon>Ixodida</taxon>
        <taxon>Ixodoidea</taxon>
        <taxon>Ixodidae</taxon>
        <taxon>Haemaphysalinae</taxon>
        <taxon>Haemaphysalis</taxon>
    </lineage>
</organism>
<dbReference type="VEuPathDB" id="VectorBase:HLOH_040224"/>
<evidence type="ECO:0000313" key="2">
    <source>
        <dbReference type="EMBL" id="KAH9378521.1"/>
    </source>
</evidence>
<sequence>MRKMPLSASKSSSDVLKQSHDWIFRPRKPQDQSYGAPTAATSATNAPERIAPASNSDEATPTTDMDTSMVPGEDIDPSEVTGERGWMVCYRNRMVHRADVCPNPTPFHCQGCGQHASEDIRARLNARSAKETTHLETKAARDASSHRLFKASHPTSRYQGKTLPSTHQDPVGRQRRQASTSRGPLLTYLLARMSNLALPVHRLLRTDLSIPPRRTTIQHPQSPPKEESDCSSIYVKELEFMAGIEKISEKVKEAMSPSIASKGGDGPSNKPFQAQADLIRSART</sequence>
<feature type="region of interest" description="Disordered" evidence="1">
    <location>
        <begin position="1"/>
        <end position="79"/>
    </location>
</feature>
<feature type="compositionally biased region" description="Low complexity" evidence="1">
    <location>
        <begin position="36"/>
        <end position="47"/>
    </location>
</feature>
<feature type="compositionally biased region" description="Polar residues" evidence="1">
    <location>
        <begin position="153"/>
        <end position="168"/>
    </location>
</feature>
<reference evidence="2 3" key="1">
    <citation type="journal article" date="2020" name="Cell">
        <title>Large-Scale Comparative Analyses of Tick Genomes Elucidate Their Genetic Diversity and Vector Capacities.</title>
        <authorList>
            <consortium name="Tick Genome and Microbiome Consortium (TIGMIC)"/>
            <person name="Jia N."/>
            <person name="Wang J."/>
            <person name="Shi W."/>
            <person name="Du L."/>
            <person name="Sun Y."/>
            <person name="Zhan W."/>
            <person name="Jiang J.F."/>
            <person name="Wang Q."/>
            <person name="Zhang B."/>
            <person name="Ji P."/>
            <person name="Bell-Sakyi L."/>
            <person name="Cui X.M."/>
            <person name="Yuan T.T."/>
            <person name="Jiang B.G."/>
            <person name="Yang W.F."/>
            <person name="Lam T.T."/>
            <person name="Chang Q.C."/>
            <person name="Ding S.J."/>
            <person name="Wang X.J."/>
            <person name="Zhu J.G."/>
            <person name="Ruan X.D."/>
            <person name="Zhao L."/>
            <person name="Wei J.T."/>
            <person name="Ye R.Z."/>
            <person name="Que T.C."/>
            <person name="Du C.H."/>
            <person name="Zhou Y.H."/>
            <person name="Cheng J.X."/>
            <person name="Dai P.F."/>
            <person name="Guo W.B."/>
            <person name="Han X.H."/>
            <person name="Huang E.J."/>
            <person name="Li L.F."/>
            <person name="Wei W."/>
            <person name="Gao Y.C."/>
            <person name="Liu J.Z."/>
            <person name="Shao H.Z."/>
            <person name="Wang X."/>
            <person name="Wang C.C."/>
            <person name="Yang T.C."/>
            <person name="Huo Q.B."/>
            <person name="Li W."/>
            <person name="Chen H.Y."/>
            <person name="Chen S.E."/>
            <person name="Zhou L.G."/>
            <person name="Ni X.B."/>
            <person name="Tian J.H."/>
            <person name="Sheng Y."/>
            <person name="Liu T."/>
            <person name="Pan Y.S."/>
            <person name="Xia L.Y."/>
            <person name="Li J."/>
            <person name="Zhao F."/>
            <person name="Cao W.C."/>
        </authorList>
    </citation>
    <scope>NUCLEOTIDE SEQUENCE [LARGE SCALE GENOMIC DNA]</scope>
    <source>
        <strain evidence="2">HaeL-2018</strain>
    </source>
</reference>
<proteinExistence type="predicted"/>
<protein>
    <submittedName>
        <fullName evidence="2">Uncharacterized protein</fullName>
    </submittedName>
</protein>
<comment type="caution">
    <text evidence="2">The sequence shown here is derived from an EMBL/GenBank/DDBJ whole genome shotgun (WGS) entry which is preliminary data.</text>
</comment>
<evidence type="ECO:0000256" key="1">
    <source>
        <dbReference type="SAM" id="MobiDB-lite"/>
    </source>
</evidence>
<name>A0A9J6GUI0_HAELO</name>
<evidence type="ECO:0000313" key="3">
    <source>
        <dbReference type="Proteomes" id="UP000821853"/>
    </source>
</evidence>
<dbReference type="AlphaFoldDB" id="A0A9J6GUI0"/>
<accession>A0A9J6GUI0</accession>